<reference evidence="2 3" key="1">
    <citation type="submission" date="2021-01" db="EMBL/GenBank/DDBJ databases">
        <title>Genomic Encyclopedia of Type Strains, Phase IV (KMG-IV): sequencing the most valuable type-strain genomes for metagenomic binning, comparative biology and taxonomic classification.</title>
        <authorList>
            <person name="Goeker M."/>
        </authorList>
    </citation>
    <scope>NUCLEOTIDE SEQUENCE [LARGE SCALE GENOMIC DNA]</scope>
    <source>
        <strain evidence="2 3">DSM 25540</strain>
    </source>
</reference>
<feature type="domain" description="AAA" evidence="1">
    <location>
        <begin position="156"/>
        <end position="324"/>
    </location>
</feature>
<dbReference type="PANTHER" id="PTHR43384">
    <property type="entry name" value="SEPTUM SITE-DETERMINING PROTEIN MIND HOMOLOG, CHLOROPLASTIC-RELATED"/>
    <property type="match status" value="1"/>
</dbReference>
<proteinExistence type="predicted"/>
<gene>
    <name evidence="2" type="ORF">JOD17_004141</name>
</gene>
<organism evidence="2 3">
    <name type="scientific">Geomicrobium sediminis</name>
    <dbReference type="NCBI Taxonomy" id="1347788"/>
    <lineage>
        <taxon>Bacteria</taxon>
        <taxon>Bacillati</taxon>
        <taxon>Bacillota</taxon>
        <taxon>Bacilli</taxon>
        <taxon>Bacillales</taxon>
        <taxon>Geomicrobium</taxon>
    </lineage>
</organism>
<dbReference type="Pfam" id="PF13614">
    <property type="entry name" value="AAA_31"/>
    <property type="match status" value="1"/>
</dbReference>
<protein>
    <submittedName>
        <fullName evidence="2">MinD-like ATPase involved in chromosome partitioning or flagellar assembly</fullName>
    </submittedName>
</protein>
<dbReference type="EMBL" id="JAFBEC010000021">
    <property type="protein sequence ID" value="MBM7634998.1"/>
    <property type="molecule type" value="Genomic_DNA"/>
</dbReference>
<dbReference type="InterPro" id="IPR025669">
    <property type="entry name" value="AAA_dom"/>
</dbReference>
<dbReference type="Proteomes" id="UP000741863">
    <property type="component" value="Unassembled WGS sequence"/>
</dbReference>
<evidence type="ECO:0000259" key="1">
    <source>
        <dbReference type="Pfam" id="PF13614"/>
    </source>
</evidence>
<keyword evidence="3" id="KW-1185">Reference proteome</keyword>
<dbReference type="PANTHER" id="PTHR43384:SF13">
    <property type="entry name" value="SLR0110 PROTEIN"/>
    <property type="match status" value="1"/>
</dbReference>
<sequence>MDADFIPGRHSSESLTVAIIDQDPSYRADINRYYEQSEDLVSVIFQGETLTDLYEYLGNHTVDILLINVEATNADPAWYRNLLNYNTQKIILVAEQLHIVRETELIHENVDLIYKYTPMGTYTQKMLSFTPIGQDKDIFTSVNAAAKEHTDKKISLFYSPKGGVGTTTIAVNTAAQLTLKDKNVLLVDFALFGHVSVAFNLPQGTKGLSDVVTYLEQGRQDDEELDEVLRQSIETVSLQGKKLSVLSAGSPLKMAALSLDHTDRIMEALQRLDYDMIVVDSSTDLSERNISLMSNATDLFFVLTTDVAANWSMLSSVDIIRKLHRPLQNRYLIINAYHDSIGFPISEMESMLSMKVSAVIPHKYEQVQGYANRGIVMAEKPALKINKHYRSIANLIEPMFEKKEVAKRNGLRKGVLA</sequence>
<dbReference type="Gene3D" id="3.40.50.10850">
    <property type="entry name" value="Ntrc-like two-domain protein"/>
    <property type="match status" value="1"/>
</dbReference>
<evidence type="ECO:0000313" key="2">
    <source>
        <dbReference type="EMBL" id="MBM7634998.1"/>
    </source>
</evidence>
<dbReference type="InterPro" id="IPR050625">
    <property type="entry name" value="ParA/MinD_ATPase"/>
</dbReference>
<dbReference type="InterPro" id="IPR027417">
    <property type="entry name" value="P-loop_NTPase"/>
</dbReference>
<dbReference type="RefSeq" id="WP_204699741.1">
    <property type="nucleotide sequence ID" value="NZ_JAFBEC010000021.1"/>
</dbReference>
<accession>A0ABS2PHT7</accession>
<dbReference type="SUPFAM" id="SSF52540">
    <property type="entry name" value="P-loop containing nucleoside triphosphate hydrolases"/>
    <property type="match status" value="1"/>
</dbReference>
<dbReference type="Gene3D" id="3.40.50.300">
    <property type="entry name" value="P-loop containing nucleotide triphosphate hydrolases"/>
    <property type="match status" value="1"/>
</dbReference>
<comment type="caution">
    <text evidence="2">The sequence shown here is derived from an EMBL/GenBank/DDBJ whole genome shotgun (WGS) entry which is preliminary data.</text>
</comment>
<evidence type="ECO:0000313" key="3">
    <source>
        <dbReference type="Proteomes" id="UP000741863"/>
    </source>
</evidence>
<name>A0ABS2PHT7_9BACL</name>